<proteinExistence type="predicted"/>
<dbReference type="PROSITE" id="PS51192">
    <property type="entry name" value="HELICASE_ATP_BIND_1"/>
    <property type="match status" value="1"/>
</dbReference>
<dbReference type="CDD" id="cd17919">
    <property type="entry name" value="DEXHc_Snf"/>
    <property type="match status" value="1"/>
</dbReference>
<protein>
    <submittedName>
        <fullName evidence="4">Helicase SNF2</fullName>
    </submittedName>
</protein>
<dbReference type="InterPro" id="IPR000330">
    <property type="entry name" value="SNF2_N"/>
</dbReference>
<dbReference type="PANTHER" id="PTHR45766:SF6">
    <property type="entry name" value="SWI_SNF-RELATED MATRIX-ASSOCIATED ACTIN-DEPENDENT REGULATOR OF CHROMATIN SUBFAMILY A-LIKE PROTEIN 1"/>
    <property type="match status" value="1"/>
</dbReference>
<dbReference type="SMART" id="SM00490">
    <property type="entry name" value="HELICc"/>
    <property type="match status" value="1"/>
</dbReference>
<dbReference type="Gene3D" id="3.40.50.300">
    <property type="entry name" value="P-loop containing nucleotide triphosphate hydrolases"/>
    <property type="match status" value="1"/>
</dbReference>
<dbReference type="InterPro" id="IPR001650">
    <property type="entry name" value="Helicase_C-like"/>
</dbReference>
<name>A0ABQ6I522_9MICO</name>
<dbReference type="RefSeq" id="WP_284294246.1">
    <property type="nucleotide sequence ID" value="NZ_BSUK01000001.1"/>
</dbReference>
<dbReference type="InterPro" id="IPR014001">
    <property type="entry name" value="Helicase_ATP-bd"/>
</dbReference>
<sequence>MPSASDASVIGPGVPVEPGREARDLIDRHARLAATAQGILDHLDGAVVAVAAWVHDDERRRAREELAHVDTDRLGEMTDRNLRLAAVQAAGYLTAADLIDVQPATLAAFPGVGETTARGVVAAVGQLSDAALALHPLRIGLDRAGLPTPDGADRLLALLHRIMRLRPLVEPHRTLLADYASTVTAALPAARRARHAARLWFARPTTRKATAGALASLQQWDASGVAGRLPQTLDDLTGAIAQPDPDVFELAADYEQRSAEYYTTLVGIVPQAQTALAARGLLPQDLVDRVNDRPLDLGAMRVALRGYQEFGARFALNQGRCLIGDEMGLGKTIQALAVMSDLVAAGQTRFLVVCPASLLANWAREVEARTTLTAHRLHGDGRDEAIKAWAAGGGVGLTTFETLTHVPTDGSVGEVGLVVVDEAHYVKNPRTRRAKAVATWAGLVWRVLFLTGTPMDNRLEDFLALVKVLQPDLGAQLPRHLGLLGPDAFRQVVAPVYLRRNQVDVLVELPDVIATDDWVDLTEADERAYREAVASGNLMAMRQAAWVAGSGGASACAKLDRLVAIVTEAREEGRSTVVFSYFRDVLDTVMAALAAPGVSVHGPLTGDVPVADRMALVDAFTADDAGAVLVAQVAVGGTGLNLQAASVVVLCEPQLTPAAEAQAVARLHRMGQVRTVRAHRLLAEDGVDERIVELLAGKQEVFDDYVRRSSVAAAAVSAVDVTEAGLARDVVAWEQARLGYGPVWDGLGDEEAGRPPRDCTRSR</sequence>
<dbReference type="EMBL" id="BSUK01000001">
    <property type="protein sequence ID" value="GMA25737.1"/>
    <property type="molecule type" value="Genomic_DNA"/>
</dbReference>
<keyword evidence="4" id="KW-0347">Helicase</keyword>
<dbReference type="Gene3D" id="3.40.50.10810">
    <property type="entry name" value="Tandem AAA-ATPase domain"/>
    <property type="match status" value="1"/>
</dbReference>
<gene>
    <name evidence="4" type="ORF">GCM10025864_34960</name>
</gene>
<dbReference type="Proteomes" id="UP001157091">
    <property type="component" value="Unassembled WGS sequence"/>
</dbReference>
<keyword evidence="4" id="KW-0547">Nucleotide-binding</keyword>
<dbReference type="PANTHER" id="PTHR45766">
    <property type="entry name" value="DNA ANNEALING HELICASE AND ENDONUCLEASE ZRANB3 FAMILY MEMBER"/>
    <property type="match status" value="1"/>
</dbReference>
<dbReference type="CDD" id="cd18793">
    <property type="entry name" value="SF2_C_SNF"/>
    <property type="match status" value="1"/>
</dbReference>
<evidence type="ECO:0000313" key="5">
    <source>
        <dbReference type="Proteomes" id="UP001157091"/>
    </source>
</evidence>
<evidence type="ECO:0000259" key="3">
    <source>
        <dbReference type="PROSITE" id="PS51194"/>
    </source>
</evidence>
<keyword evidence="5" id="KW-1185">Reference proteome</keyword>
<organism evidence="4 5">
    <name type="scientific">Luteimicrobium album</name>
    <dbReference type="NCBI Taxonomy" id="1054550"/>
    <lineage>
        <taxon>Bacteria</taxon>
        <taxon>Bacillati</taxon>
        <taxon>Actinomycetota</taxon>
        <taxon>Actinomycetes</taxon>
        <taxon>Micrococcales</taxon>
        <taxon>Luteimicrobium</taxon>
    </lineage>
</organism>
<comment type="caution">
    <text evidence="4">The sequence shown here is derived from an EMBL/GenBank/DDBJ whole genome shotgun (WGS) entry which is preliminary data.</text>
</comment>
<dbReference type="GO" id="GO:0004386">
    <property type="term" value="F:helicase activity"/>
    <property type="evidence" value="ECO:0007669"/>
    <property type="project" value="UniProtKB-KW"/>
</dbReference>
<dbReference type="Pfam" id="PF00271">
    <property type="entry name" value="Helicase_C"/>
    <property type="match status" value="1"/>
</dbReference>
<dbReference type="InterPro" id="IPR027417">
    <property type="entry name" value="P-loop_NTPase"/>
</dbReference>
<reference evidence="5" key="1">
    <citation type="journal article" date="2019" name="Int. J. Syst. Evol. Microbiol.">
        <title>The Global Catalogue of Microorganisms (GCM) 10K type strain sequencing project: providing services to taxonomists for standard genome sequencing and annotation.</title>
        <authorList>
            <consortium name="The Broad Institute Genomics Platform"/>
            <consortium name="The Broad Institute Genome Sequencing Center for Infectious Disease"/>
            <person name="Wu L."/>
            <person name="Ma J."/>
        </authorList>
    </citation>
    <scope>NUCLEOTIDE SEQUENCE [LARGE SCALE GENOMIC DNA]</scope>
    <source>
        <strain evidence="5">NBRC 106348</strain>
    </source>
</reference>
<dbReference type="InterPro" id="IPR038718">
    <property type="entry name" value="SNF2-like_sf"/>
</dbReference>
<evidence type="ECO:0000259" key="2">
    <source>
        <dbReference type="PROSITE" id="PS51192"/>
    </source>
</evidence>
<dbReference type="PROSITE" id="PS51194">
    <property type="entry name" value="HELICASE_CTER"/>
    <property type="match status" value="1"/>
</dbReference>
<keyword evidence="1" id="KW-0378">Hydrolase</keyword>
<evidence type="ECO:0000313" key="4">
    <source>
        <dbReference type="EMBL" id="GMA25737.1"/>
    </source>
</evidence>
<dbReference type="InterPro" id="IPR049730">
    <property type="entry name" value="SNF2/RAD54-like_C"/>
</dbReference>
<dbReference type="SMART" id="SM00487">
    <property type="entry name" value="DEXDc"/>
    <property type="match status" value="1"/>
</dbReference>
<keyword evidence="4" id="KW-0067">ATP-binding</keyword>
<accession>A0ABQ6I522</accession>
<feature type="domain" description="Helicase ATP-binding" evidence="2">
    <location>
        <begin position="312"/>
        <end position="472"/>
    </location>
</feature>
<feature type="domain" description="Helicase C-terminal" evidence="3">
    <location>
        <begin position="558"/>
        <end position="710"/>
    </location>
</feature>
<dbReference type="Pfam" id="PF00176">
    <property type="entry name" value="SNF2-rel_dom"/>
    <property type="match status" value="1"/>
</dbReference>
<dbReference type="SUPFAM" id="SSF52540">
    <property type="entry name" value="P-loop containing nucleoside triphosphate hydrolases"/>
    <property type="match status" value="2"/>
</dbReference>
<evidence type="ECO:0000256" key="1">
    <source>
        <dbReference type="ARBA" id="ARBA00022801"/>
    </source>
</evidence>